<protein>
    <submittedName>
        <fullName evidence="2">Uncharacterized protein</fullName>
    </submittedName>
</protein>
<name>A0A699K345_TANCI</name>
<accession>A0A699K345</accession>
<evidence type="ECO:0000313" key="2">
    <source>
        <dbReference type="EMBL" id="GFA73608.1"/>
    </source>
</evidence>
<proteinExistence type="predicted"/>
<gene>
    <name evidence="2" type="ORF">Tci_645580</name>
</gene>
<reference evidence="2" key="1">
    <citation type="journal article" date="2019" name="Sci. Rep.">
        <title>Draft genome of Tanacetum cinerariifolium, the natural source of mosquito coil.</title>
        <authorList>
            <person name="Yamashiro T."/>
            <person name="Shiraishi A."/>
            <person name="Satake H."/>
            <person name="Nakayama K."/>
        </authorList>
    </citation>
    <scope>NUCLEOTIDE SEQUENCE</scope>
</reference>
<dbReference type="EMBL" id="BKCJ010478173">
    <property type="protein sequence ID" value="GFA73608.1"/>
    <property type="molecule type" value="Genomic_DNA"/>
</dbReference>
<feature type="region of interest" description="Disordered" evidence="1">
    <location>
        <begin position="45"/>
        <end position="67"/>
    </location>
</feature>
<organism evidence="2">
    <name type="scientific">Tanacetum cinerariifolium</name>
    <name type="common">Dalmatian daisy</name>
    <name type="synonym">Chrysanthemum cinerariifolium</name>
    <dbReference type="NCBI Taxonomy" id="118510"/>
    <lineage>
        <taxon>Eukaryota</taxon>
        <taxon>Viridiplantae</taxon>
        <taxon>Streptophyta</taxon>
        <taxon>Embryophyta</taxon>
        <taxon>Tracheophyta</taxon>
        <taxon>Spermatophyta</taxon>
        <taxon>Magnoliopsida</taxon>
        <taxon>eudicotyledons</taxon>
        <taxon>Gunneridae</taxon>
        <taxon>Pentapetalae</taxon>
        <taxon>asterids</taxon>
        <taxon>campanulids</taxon>
        <taxon>Asterales</taxon>
        <taxon>Asteraceae</taxon>
        <taxon>Asteroideae</taxon>
        <taxon>Anthemideae</taxon>
        <taxon>Anthemidinae</taxon>
        <taxon>Tanacetum</taxon>
    </lineage>
</organism>
<feature type="compositionally biased region" description="Gly residues" evidence="1">
    <location>
        <begin position="45"/>
        <end position="62"/>
    </location>
</feature>
<comment type="caution">
    <text evidence="2">The sequence shown here is derived from an EMBL/GenBank/DDBJ whole genome shotgun (WGS) entry which is preliminary data.</text>
</comment>
<sequence length="117" mass="12829">MKVVVLRRLCWGQKDECRLGDREKRLWVVVFGGVGGGAWCRQRGGGVDGGSGGEGGAWGEWRGGSDRSGQEELFWFRRKKPAGKVFRRRRRGGGWRPAGGGLPVVGRVLVKGVCVYL</sequence>
<dbReference type="AlphaFoldDB" id="A0A699K345"/>
<evidence type="ECO:0000256" key="1">
    <source>
        <dbReference type="SAM" id="MobiDB-lite"/>
    </source>
</evidence>